<evidence type="ECO:0000256" key="1">
    <source>
        <dbReference type="SAM" id="MobiDB-lite"/>
    </source>
</evidence>
<accession>A0A3L0W251</accession>
<reference evidence="2" key="1">
    <citation type="submission" date="2018-10" db="EMBL/GenBank/DDBJ databases">
        <authorList>
            <consortium name="NARMS: The National Antimicrobial Resistance Monitoring System"/>
        </authorList>
    </citation>
    <scope>NUCLEOTIDE SEQUENCE [LARGE SCALE GENOMIC DNA]</scope>
    <source>
        <strain evidence="2">CVM N17EC0388</strain>
    </source>
</reference>
<dbReference type="EMBL" id="RNRV01000036">
    <property type="protein sequence ID" value="MHO06126.1"/>
    <property type="molecule type" value="Genomic_DNA"/>
</dbReference>
<feature type="region of interest" description="Disordered" evidence="1">
    <location>
        <begin position="32"/>
        <end position="59"/>
    </location>
</feature>
<sequence>MVKIQIDIEDEDLAKVVLRQLPKFLDFCGATPQEEQASASAPDQAAYVGHQMPGSNKIH</sequence>
<dbReference type="AlphaFoldDB" id="A0A3L0W251"/>
<comment type="caution">
    <text evidence="2">The sequence shown here is derived from an EMBL/GenBank/DDBJ whole genome shotgun (WGS) entry which is preliminary data.</text>
</comment>
<name>A0A3L0W251_ECOLX</name>
<protein>
    <submittedName>
        <fullName evidence="2">Uncharacterized protein</fullName>
    </submittedName>
</protein>
<gene>
    <name evidence="2" type="ORF">D9F05_17460</name>
</gene>
<proteinExistence type="predicted"/>
<organism evidence="2">
    <name type="scientific">Escherichia coli</name>
    <dbReference type="NCBI Taxonomy" id="562"/>
    <lineage>
        <taxon>Bacteria</taxon>
        <taxon>Pseudomonadati</taxon>
        <taxon>Pseudomonadota</taxon>
        <taxon>Gammaproteobacteria</taxon>
        <taxon>Enterobacterales</taxon>
        <taxon>Enterobacteriaceae</taxon>
        <taxon>Escherichia</taxon>
    </lineage>
</organism>
<evidence type="ECO:0000313" key="2">
    <source>
        <dbReference type="EMBL" id="MHO06126.1"/>
    </source>
</evidence>